<dbReference type="Pfam" id="PF00023">
    <property type="entry name" value="Ank"/>
    <property type="match status" value="1"/>
</dbReference>
<dbReference type="SUPFAM" id="SSF48403">
    <property type="entry name" value="Ankyrin repeat"/>
    <property type="match status" value="1"/>
</dbReference>
<accession>A0A2N9GI56</accession>
<dbReference type="InterPro" id="IPR036770">
    <property type="entry name" value="Ankyrin_rpt-contain_sf"/>
</dbReference>
<dbReference type="PANTHER" id="PTHR24186">
    <property type="entry name" value="PROTEIN PHOSPHATASE 1 REGULATORY SUBUNIT"/>
    <property type="match status" value="1"/>
</dbReference>
<keyword evidence="2 8" id="KW-0812">Transmembrane</keyword>
<reference evidence="10" key="1">
    <citation type="submission" date="2018-02" db="EMBL/GenBank/DDBJ databases">
        <authorList>
            <person name="Cohen D.B."/>
            <person name="Kent A.D."/>
        </authorList>
    </citation>
    <scope>NUCLEOTIDE SEQUENCE</scope>
</reference>
<dbReference type="PROSITE" id="PS50297">
    <property type="entry name" value="ANK_REP_REGION"/>
    <property type="match status" value="3"/>
</dbReference>
<proteinExistence type="predicted"/>
<keyword evidence="5 7" id="KW-0040">ANK repeat</keyword>
<dbReference type="InterPro" id="IPR026961">
    <property type="entry name" value="PGG_dom"/>
</dbReference>
<evidence type="ECO:0000313" key="10">
    <source>
        <dbReference type="EMBL" id="SPC99128.1"/>
    </source>
</evidence>
<dbReference type="Gene3D" id="1.25.40.20">
    <property type="entry name" value="Ankyrin repeat-containing domain"/>
    <property type="match status" value="2"/>
</dbReference>
<evidence type="ECO:0000256" key="4">
    <source>
        <dbReference type="ARBA" id="ARBA00022989"/>
    </source>
</evidence>
<evidence type="ECO:0000256" key="6">
    <source>
        <dbReference type="ARBA" id="ARBA00023136"/>
    </source>
</evidence>
<dbReference type="SMART" id="SM00248">
    <property type="entry name" value="ANK"/>
    <property type="match status" value="5"/>
</dbReference>
<keyword evidence="6 8" id="KW-0472">Membrane</keyword>
<gene>
    <name evidence="10" type="ORF">FSB_LOCUS27010</name>
</gene>
<dbReference type="PROSITE" id="PS50088">
    <property type="entry name" value="ANK_REPEAT"/>
    <property type="match status" value="3"/>
</dbReference>
<dbReference type="AlphaFoldDB" id="A0A2N9GI56"/>
<name>A0A2N9GI56_FAGSY</name>
<feature type="repeat" description="ANK" evidence="7">
    <location>
        <begin position="21"/>
        <end position="53"/>
    </location>
</feature>
<feature type="domain" description="PGG" evidence="9">
    <location>
        <begin position="354"/>
        <end position="464"/>
    </location>
</feature>
<dbReference type="PANTHER" id="PTHR24186:SF50">
    <property type="entry name" value="ANKYRIN REPEAT-CONTAINING PROTEIN ITN1-LIKE ISOFORM X1"/>
    <property type="match status" value="1"/>
</dbReference>
<feature type="repeat" description="ANK" evidence="7">
    <location>
        <begin position="147"/>
        <end position="179"/>
    </location>
</feature>
<dbReference type="GO" id="GO:0005886">
    <property type="term" value="C:plasma membrane"/>
    <property type="evidence" value="ECO:0007669"/>
    <property type="project" value="TreeGrafter"/>
</dbReference>
<dbReference type="EMBL" id="OIVN01001937">
    <property type="protein sequence ID" value="SPC99128.1"/>
    <property type="molecule type" value="Genomic_DNA"/>
</dbReference>
<protein>
    <recommendedName>
        <fullName evidence="9">PGG domain-containing protein</fullName>
    </recommendedName>
</protein>
<evidence type="ECO:0000259" key="9">
    <source>
        <dbReference type="Pfam" id="PF13962"/>
    </source>
</evidence>
<feature type="transmembrane region" description="Helical" evidence="8">
    <location>
        <begin position="471"/>
        <end position="488"/>
    </location>
</feature>
<feature type="transmembrane region" description="Helical" evidence="8">
    <location>
        <begin position="362"/>
        <end position="383"/>
    </location>
</feature>
<keyword evidence="4 8" id="KW-1133">Transmembrane helix</keyword>
<feature type="transmembrane region" description="Helical" evidence="8">
    <location>
        <begin position="403"/>
        <end position="425"/>
    </location>
</feature>
<organism evidence="10">
    <name type="scientific">Fagus sylvatica</name>
    <name type="common">Beechnut</name>
    <dbReference type="NCBI Taxonomy" id="28930"/>
    <lineage>
        <taxon>Eukaryota</taxon>
        <taxon>Viridiplantae</taxon>
        <taxon>Streptophyta</taxon>
        <taxon>Embryophyta</taxon>
        <taxon>Tracheophyta</taxon>
        <taxon>Spermatophyta</taxon>
        <taxon>Magnoliopsida</taxon>
        <taxon>eudicotyledons</taxon>
        <taxon>Gunneridae</taxon>
        <taxon>Pentapetalae</taxon>
        <taxon>rosids</taxon>
        <taxon>fabids</taxon>
        <taxon>Fagales</taxon>
        <taxon>Fagaceae</taxon>
        <taxon>Fagus</taxon>
    </lineage>
</organism>
<evidence type="ECO:0000256" key="8">
    <source>
        <dbReference type="SAM" id="Phobius"/>
    </source>
</evidence>
<evidence type="ECO:0000256" key="3">
    <source>
        <dbReference type="ARBA" id="ARBA00022737"/>
    </source>
</evidence>
<dbReference type="Pfam" id="PF13962">
    <property type="entry name" value="PGG"/>
    <property type="match status" value="1"/>
</dbReference>
<feature type="transmembrane region" description="Helical" evidence="8">
    <location>
        <begin position="445"/>
        <end position="465"/>
    </location>
</feature>
<keyword evidence="3" id="KW-0677">Repeat</keyword>
<evidence type="ECO:0000256" key="7">
    <source>
        <dbReference type="PROSITE-ProRule" id="PRU00023"/>
    </source>
</evidence>
<comment type="subcellular location">
    <subcellularLocation>
        <location evidence="1">Membrane</location>
        <topology evidence="1">Multi-pass membrane protein</topology>
    </subcellularLocation>
</comment>
<dbReference type="InterPro" id="IPR002110">
    <property type="entry name" value="Ankyrin_rpt"/>
</dbReference>
<evidence type="ECO:0000256" key="5">
    <source>
        <dbReference type="ARBA" id="ARBA00023043"/>
    </source>
</evidence>
<sequence length="489" mass="54285">MQKIWDVETGARQLLRMVNLERDTALHVAVQYGNFEVVKELIKEDPELAKYENKAGESALFLAVDRERYDIASHILSAAPDYCSCAGRHGMNVLHALVIHTSNYIVTRDREVNRELRPLRIFGIIPEDFVREVMKKNLFTITQGDDSGWTPLHIAAQMGNEKCVKLLLEYDNSSAYVKNKEGVRTALHAAVESGEHEAIRFFMEGPEFEVLINEQDEEGNTPIHLAAIKGHDRIVSILKKGRGLDLNAKNKDSFTIMDIFWFQKELEHIRENGDGKGMIGSDSVKEENQNNLLVDGKGMAGPNSVKKESQNNLLVDDKGMAGPSSVKKESQNNLLVDDKRMAGFCEERESTDSVEKNSQTNLLVATLIATVTFTAAFTVPGGFQSQGVDEGSAVLSKRAAFQAFLIANTLAFGLSITSILVHFLASATITDVVFHRRVVRRAPLFTNWSIIAMLVAFISGTYTVVPQSLGITAAVILYCCFLSNPVFLW</sequence>
<feature type="repeat" description="ANK" evidence="7">
    <location>
        <begin position="218"/>
        <end position="251"/>
    </location>
</feature>
<dbReference type="Pfam" id="PF12796">
    <property type="entry name" value="Ank_2"/>
    <property type="match status" value="2"/>
</dbReference>
<evidence type="ECO:0000256" key="1">
    <source>
        <dbReference type="ARBA" id="ARBA00004141"/>
    </source>
</evidence>
<evidence type="ECO:0000256" key="2">
    <source>
        <dbReference type="ARBA" id="ARBA00022692"/>
    </source>
</evidence>